<keyword evidence="3" id="KW-1185">Reference proteome</keyword>
<evidence type="ECO:0000259" key="1">
    <source>
        <dbReference type="Pfam" id="PF08346"/>
    </source>
</evidence>
<dbReference type="RefSeq" id="WP_340354781.1">
    <property type="nucleotide sequence ID" value="NZ_JBBKZU010000001.1"/>
</dbReference>
<dbReference type="InterPro" id="IPR013557">
    <property type="entry name" value="AntA/B_antirep"/>
</dbReference>
<dbReference type="Proteomes" id="UP001365846">
    <property type="component" value="Unassembled WGS sequence"/>
</dbReference>
<dbReference type="Pfam" id="PF08346">
    <property type="entry name" value="AntA"/>
    <property type="match status" value="1"/>
</dbReference>
<proteinExistence type="predicted"/>
<feature type="domain" description="AntA/AntB antirepressor" evidence="1">
    <location>
        <begin position="67"/>
        <end position="134"/>
    </location>
</feature>
<dbReference type="EMBL" id="JBBKZU010000001">
    <property type="protein sequence ID" value="MEJ8809430.1"/>
    <property type="molecule type" value="Genomic_DNA"/>
</dbReference>
<organism evidence="2 3">
    <name type="scientific">Variovorax ureilyticus</name>
    <dbReference type="NCBI Taxonomy" id="1836198"/>
    <lineage>
        <taxon>Bacteria</taxon>
        <taxon>Pseudomonadati</taxon>
        <taxon>Pseudomonadota</taxon>
        <taxon>Betaproteobacteria</taxon>
        <taxon>Burkholderiales</taxon>
        <taxon>Comamonadaceae</taxon>
        <taxon>Variovorax</taxon>
    </lineage>
</organism>
<protein>
    <submittedName>
        <fullName evidence="2">AntA/AntB antirepressor family protein</fullName>
    </submittedName>
</protein>
<accession>A0ABU8V710</accession>
<evidence type="ECO:0000313" key="3">
    <source>
        <dbReference type="Proteomes" id="UP001365846"/>
    </source>
</evidence>
<evidence type="ECO:0000313" key="2">
    <source>
        <dbReference type="EMBL" id="MEJ8809430.1"/>
    </source>
</evidence>
<sequence length="287" mass="31764">MNTSTLMGASSSSRGAVRDGRSLISTINTVPTSTMLTLGLTPSQAERIIRVRRVLPLVEDRRAPCLDARKLWERIGKPHRRFRDWAAAYIKPLLAAGELSAEISALTVPARGTPRTDYMLSRYVAAQLAMMANTREGADIRDYFLDMEDLAQRLAVHLGVRVTAIVETDREVTHMMRRRAGDDAKAGRIPKAAVRPKATEREKRLKDTVCFVLTGHRAGWWRETFGRGVRDVLDTADAALYAKCYESALAAIGSGLVNNQDVLVRFLTPTYGGKVAPGKYQTRTPAH</sequence>
<reference evidence="2 3" key="1">
    <citation type="submission" date="2024-03" db="EMBL/GenBank/DDBJ databases">
        <title>Novel species of the genus Variovorax.</title>
        <authorList>
            <person name="Liu Q."/>
            <person name="Xin Y.-H."/>
        </authorList>
    </citation>
    <scope>NUCLEOTIDE SEQUENCE [LARGE SCALE GENOMIC DNA]</scope>
    <source>
        <strain evidence="2 3">KACC 18899</strain>
    </source>
</reference>
<gene>
    <name evidence="2" type="ORF">WKW77_00010</name>
</gene>
<name>A0ABU8V710_9BURK</name>
<comment type="caution">
    <text evidence="2">The sequence shown here is derived from an EMBL/GenBank/DDBJ whole genome shotgun (WGS) entry which is preliminary data.</text>
</comment>